<comment type="similarity">
    <text evidence="6">Belongs to the snail C2H2-type zinc-finger protein family.</text>
</comment>
<dbReference type="PANTHER" id="PTHR24388">
    <property type="entry name" value="ZINC FINGER PROTEIN"/>
    <property type="match status" value="1"/>
</dbReference>
<dbReference type="Proteomes" id="UP000694941">
    <property type="component" value="Unplaced"/>
</dbReference>
<dbReference type="PANTHER" id="PTHR24388:SF90">
    <property type="entry name" value="C2H2-TYPE DOMAIN-CONTAINING PROTEIN"/>
    <property type="match status" value="1"/>
</dbReference>
<keyword evidence="4" id="KW-0862">Zinc</keyword>
<dbReference type="SUPFAM" id="SSF57667">
    <property type="entry name" value="beta-beta-alpha zinc fingers"/>
    <property type="match status" value="1"/>
</dbReference>
<evidence type="ECO:0000259" key="8">
    <source>
        <dbReference type="PROSITE" id="PS50157"/>
    </source>
</evidence>
<evidence type="ECO:0000313" key="10">
    <source>
        <dbReference type="RefSeq" id="XP_013782169.2"/>
    </source>
</evidence>
<keyword evidence="3 7" id="KW-0863">Zinc-finger</keyword>
<sequence length="470" mass="52993">MLPKTSVCLVCSKSAIELVSDPDSEDRYMWKCTSESCGRKSQITRPNVFGRFGIPLCKLLKLTYHWAVQSDVKGILSEVGIDVYMARSVWRTLQEVCARALVLKSKKLGGPGTMVEVSFAYMGRFSILGAYDRGSGRVRMKAISSSMGWSTSVCVKSLEPWLLPNSVIVSSEVKMKEITRSGHKFLLAPGVTSPPEGELGVSKIKNYLQVQLSDMFGQFIVAQLKLDTVQGYLDEIQWRERFGTTPSNAFWNIIDDIGEQSGRKTSSIGFPHQQKQLPEKVITMIGQKNDLKYQRDVRGQIKRPAESVVLNAPPQKKAKSETVSVALVEYYYAKKEGNVEVIAKESKVSTQFKCHICKKMLDNNIKAMKHISGHIENTRQRSPDLSDLTQCKYCFRDFETPYSMQCHIEAVHMKMDTLACGICNQAFSSEVTLIAHMKTMHVECEMPYLCNVCGFRCSMHQQVLEHFQQV</sequence>
<evidence type="ECO:0000256" key="2">
    <source>
        <dbReference type="ARBA" id="ARBA00022737"/>
    </source>
</evidence>
<organism evidence="9 10">
    <name type="scientific">Limulus polyphemus</name>
    <name type="common">Atlantic horseshoe crab</name>
    <dbReference type="NCBI Taxonomy" id="6850"/>
    <lineage>
        <taxon>Eukaryota</taxon>
        <taxon>Metazoa</taxon>
        <taxon>Ecdysozoa</taxon>
        <taxon>Arthropoda</taxon>
        <taxon>Chelicerata</taxon>
        <taxon>Merostomata</taxon>
        <taxon>Xiphosura</taxon>
        <taxon>Limulidae</taxon>
        <taxon>Limulus</taxon>
    </lineage>
</organism>
<dbReference type="RefSeq" id="XP_013782169.2">
    <property type="nucleotide sequence ID" value="XM_013926715.2"/>
</dbReference>
<feature type="domain" description="C2H2-type" evidence="8">
    <location>
        <begin position="418"/>
        <end position="446"/>
    </location>
</feature>
<gene>
    <name evidence="10" type="primary">LOC106466429</name>
</gene>
<dbReference type="GeneID" id="106466429"/>
<keyword evidence="5" id="KW-0539">Nucleus</keyword>
<evidence type="ECO:0000256" key="3">
    <source>
        <dbReference type="ARBA" id="ARBA00022771"/>
    </source>
</evidence>
<dbReference type="InterPro" id="IPR013087">
    <property type="entry name" value="Znf_C2H2_type"/>
</dbReference>
<keyword evidence="1" id="KW-0479">Metal-binding</keyword>
<accession>A0ABM1BHM4</accession>
<dbReference type="PROSITE" id="PS50157">
    <property type="entry name" value="ZINC_FINGER_C2H2_2"/>
    <property type="match status" value="1"/>
</dbReference>
<evidence type="ECO:0000256" key="6">
    <source>
        <dbReference type="ARBA" id="ARBA00037948"/>
    </source>
</evidence>
<dbReference type="SMART" id="SM00355">
    <property type="entry name" value="ZnF_C2H2"/>
    <property type="match status" value="4"/>
</dbReference>
<reference evidence="10" key="1">
    <citation type="submission" date="2025-08" db="UniProtKB">
        <authorList>
            <consortium name="RefSeq"/>
        </authorList>
    </citation>
    <scope>IDENTIFICATION</scope>
    <source>
        <tissue evidence="10">Muscle</tissue>
    </source>
</reference>
<proteinExistence type="inferred from homology"/>
<evidence type="ECO:0000256" key="4">
    <source>
        <dbReference type="ARBA" id="ARBA00022833"/>
    </source>
</evidence>
<keyword evidence="9" id="KW-1185">Reference proteome</keyword>
<dbReference type="Gene3D" id="3.30.160.60">
    <property type="entry name" value="Classic Zinc Finger"/>
    <property type="match status" value="1"/>
</dbReference>
<evidence type="ECO:0000256" key="1">
    <source>
        <dbReference type="ARBA" id="ARBA00022723"/>
    </source>
</evidence>
<name>A0ABM1BHM4_LIMPO</name>
<evidence type="ECO:0000256" key="7">
    <source>
        <dbReference type="PROSITE-ProRule" id="PRU00042"/>
    </source>
</evidence>
<evidence type="ECO:0000256" key="5">
    <source>
        <dbReference type="ARBA" id="ARBA00023242"/>
    </source>
</evidence>
<dbReference type="InterPro" id="IPR050527">
    <property type="entry name" value="Snail/Krueppel_Znf"/>
</dbReference>
<keyword evidence="2" id="KW-0677">Repeat</keyword>
<protein>
    <submittedName>
        <fullName evidence="10">Uncharacterized protein LOC106466429</fullName>
    </submittedName>
</protein>
<evidence type="ECO:0000313" key="9">
    <source>
        <dbReference type="Proteomes" id="UP000694941"/>
    </source>
</evidence>
<dbReference type="PROSITE" id="PS00028">
    <property type="entry name" value="ZINC_FINGER_C2H2_1"/>
    <property type="match status" value="2"/>
</dbReference>
<dbReference type="InterPro" id="IPR036236">
    <property type="entry name" value="Znf_C2H2_sf"/>
</dbReference>